<dbReference type="PRINTS" id="PR01590">
    <property type="entry name" value="HTHFIS"/>
</dbReference>
<dbReference type="GO" id="GO:0000160">
    <property type="term" value="P:phosphorelay signal transduction system"/>
    <property type="evidence" value="ECO:0007669"/>
    <property type="project" value="UniProtKB-KW"/>
</dbReference>
<dbReference type="RefSeq" id="WP_062961147.1">
    <property type="nucleotide sequence ID" value="NZ_JPWJ01000001.1"/>
</dbReference>
<dbReference type="SUPFAM" id="SSF52540">
    <property type="entry name" value="P-loop containing nucleoside triphosphate hydrolases"/>
    <property type="match status" value="1"/>
</dbReference>
<dbReference type="Proteomes" id="UP000252266">
    <property type="component" value="Unassembled WGS sequence"/>
</dbReference>
<dbReference type="AlphaFoldDB" id="A0A367XHN7"/>
<keyword evidence="1" id="KW-0547">Nucleotide-binding</keyword>
<gene>
    <name evidence="6" type="ORF">TH44_02895</name>
</gene>
<dbReference type="InterPro" id="IPR009057">
    <property type="entry name" value="Homeodomain-like_sf"/>
</dbReference>
<dbReference type="EMBL" id="JPWJ01000001">
    <property type="protein sequence ID" value="RCK53166.1"/>
    <property type="molecule type" value="Genomic_DNA"/>
</dbReference>
<dbReference type="PROSITE" id="PS00675">
    <property type="entry name" value="SIGMA54_INTERACT_1"/>
    <property type="match status" value="1"/>
</dbReference>
<proteinExistence type="predicted"/>
<keyword evidence="2" id="KW-0067">ATP-binding</keyword>
<protein>
    <recommendedName>
        <fullName evidence="5">Sigma-54 factor interaction domain-containing protein</fullName>
    </recommendedName>
</protein>
<feature type="coiled-coil region" evidence="4">
    <location>
        <begin position="176"/>
        <end position="203"/>
    </location>
</feature>
<dbReference type="GO" id="GO:0043565">
    <property type="term" value="F:sequence-specific DNA binding"/>
    <property type="evidence" value="ECO:0007669"/>
    <property type="project" value="InterPro"/>
</dbReference>
<dbReference type="GO" id="GO:0005524">
    <property type="term" value="F:ATP binding"/>
    <property type="evidence" value="ECO:0007669"/>
    <property type="project" value="UniProtKB-KW"/>
</dbReference>
<evidence type="ECO:0000256" key="1">
    <source>
        <dbReference type="ARBA" id="ARBA00022741"/>
    </source>
</evidence>
<sequence>MKMLEGINIRDHFVQLCNLMNQTRLDGVMLQGCELVADITHSSASLLYLIDATGGNLVLSAGYAGGFSTWAPRKMVHAIDPANTANCPLSQVAITGRTLCLNHGFGGYDISSISEAMDSVAVPNGMTIIPFRRTDESFLGLMVVLSDGPIEPWLGSGISRLVLKSVASAIETRQIVSRQMSERRDLEQSLIRIEQDRSSLRKNVSASLSRKIVGRSRPMQILRERVAALAAREGLLLIQGDEGVGKEKIARAIHEQSTFSNGPFVYVDCSTLTADVFAPEMFGYKRGAIKGMASPRKGLLSTAAGGMLYLDGVDRLGDTAQTLLLRLLETKYYRPLGSDRDREISARIVASAKTDLASRVQQQQFLPALYYLLRENMIGVPALSECREDIGDIVNTVVVRIQQDEKHTISIDPALHAFLAGRSFPGDRRELEGLIRLAAATVGNDGVLSVAHFKAVEADAVSTQTSSDTMPLPQALASFEQDMISRVLAETDGNRTIAAERLGVPKRTLADKCKKYGL</sequence>
<dbReference type="GO" id="GO:0006355">
    <property type="term" value="P:regulation of DNA-templated transcription"/>
    <property type="evidence" value="ECO:0007669"/>
    <property type="project" value="InterPro"/>
</dbReference>
<evidence type="ECO:0000256" key="4">
    <source>
        <dbReference type="SAM" id="Coils"/>
    </source>
</evidence>
<comment type="caution">
    <text evidence="6">The sequence shown here is derived from an EMBL/GenBank/DDBJ whole genome shotgun (WGS) entry which is preliminary data.</text>
</comment>
<dbReference type="Pfam" id="PF02954">
    <property type="entry name" value="HTH_8"/>
    <property type="match status" value="1"/>
</dbReference>
<name>A0A367XHN7_9PROT</name>
<dbReference type="InterPro" id="IPR002197">
    <property type="entry name" value="HTH_Fis"/>
</dbReference>
<organism evidence="6 7">
    <name type="scientific">Thalassospira xiamenensis</name>
    <dbReference type="NCBI Taxonomy" id="220697"/>
    <lineage>
        <taxon>Bacteria</taxon>
        <taxon>Pseudomonadati</taxon>
        <taxon>Pseudomonadota</taxon>
        <taxon>Alphaproteobacteria</taxon>
        <taxon>Rhodospirillales</taxon>
        <taxon>Thalassospiraceae</taxon>
        <taxon>Thalassospira</taxon>
    </lineage>
</organism>
<dbReference type="CDD" id="cd00009">
    <property type="entry name" value="AAA"/>
    <property type="match status" value="1"/>
</dbReference>
<dbReference type="Pfam" id="PF00158">
    <property type="entry name" value="Sigma54_activat"/>
    <property type="match status" value="1"/>
</dbReference>
<dbReference type="InterPro" id="IPR027417">
    <property type="entry name" value="P-loop_NTPase"/>
</dbReference>
<dbReference type="Gene3D" id="1.10.8.60">
    <property type="match status" value="1"/>
</dbReference>
<evidence type="ECO:0000259" key="5">
    <source>
        <dbReference type="PROSITE" id="PS50045"/>
    </source>
</evidence>
<dbReference type="InterPro" id="IPR002078">
    <property type="entry name" value="Sigma_54_int"/>
</dbReference>
<evidence type="ECO:0000256" key="2">
    <source>
        <dbReference type="ARBA" id="ARBA00022840"/>
    </source>
</evidence>
<dbReference type="SUPFAM" id="SSF46689">
    <property type="entry name" value="Homeodomain-like"/>
    <property type="match status" value="1"/>
</dbReference>
<evidence type="ECO:0000313" key="6">
    <source>
        <dbReference type="EMBL" id="RCK53166.1"/>
    </source>
</evidence>
<dbReference type="PANTHER" id="PTHR32071">
    <property type="entry name" value="TRANSCRIPTIONAL REGULATORY PROTEIN"/>
    <property type="match status" value="1"/>
</dbReference>
<keyword evidence="3" id="KW-0902">Two-component regulatory system</keyword>
<reference evidence="6 7" key="1">
    <citation type="submission" date="2014-07" db="EMBL/GenBank/DDBJ databases">
        <title>Draft genome sequence of Thalassospira xiamenensis IB13.</title>
        <authorList>
            <person name="Lai Q."/>
            <person name="Shao Z."/>
        </authorList>
    </citation>
    <scope>NUCLEOTIDE SEQUENCE [LARGE SCALE GENOMIC DNA]</scope>
    <source>
        <strain evidence="6 7">IB13</strain>
    </source>
</reference>
<dbReference type="Gene3D" id="1.10.10.60">
    <property type="entry name" value="Homeodomain-like"/>
    <property type="match status" value="1"/>
</dbReference>
<evidence type="ECO:0000313" key="7">
    <source>
        <dbReference type="Proteomes" id="UP000252266"/>
    </source>
</evidence>
<accession>A0A367XHN7</accession>
<dbReference type="InterPro" id="IPR025662">
    <property type="entry name" value="Sigma_54_int_dom_ATP-bd_1"/>
</dbReference>
<dbReference type="PROSITE" id="PS50045">
    <property type="entry name" value="SIGMA54_INTERACT_4"/>
    <property type="match status" value="1"/>
</dbReference>
<evidence type="ECO:0000256" key="3">
    <source>
        <dbReference type="ARBA" id="ARBA00023012"/>
    </source>
</evidence>
<keyword evidence="4" id="KW-0175">Coiled coil</keyword>
<dbReference type="Gene3D" id="3.40.50.300">
    <property type="entry name" value="P-loop containing nucleotide triphosphate hydrolases"/>
    <property type="match status" value="1"/>
</dbReference>
<feature type="domain" description="Sigma-54 factor interaction" evidence="5">
    <location>
        <begin position="212"/>
        <end position="440"/>
    </location>
</feature>